<organism evidence="7 8">
    <name type="scientific">Chengkuizengella axinellae</name>
    <dbReference type="NCBI Taxonomy" id="3064388"/>
    <lineage>
        <taxon>Bacteria</taxon>
        <taxon>Bacillati</taxon>
        <taxon>Bacillota</taxon>
        <taxon>Bacilli</taxon>
        <taxon>Bacillales</taxon>
        <taxon>Paenibacillaceae</taxon>
        <taxon>Chengkuizengella</taxon>
    </lineage>
</organism>
<dbReference type="RefSeq" id="WP_305991261.1">
    <property type="nucleotide sequence ID" value="NZ_JAVAMP010000002.1"/>
</dbReference>
<feature type="chain" id="PRO_5045251877" evidence="5">
    <location>
        <begin position="28"/>
        <end position="477"/>
    </location>
</feature>
<evidence type="ECO:0000259" key="6">
    <source>
        <dbReference type="PROSITE" id="PS50106"/>
    </source>
</evidence>
<keyword evidence="4" id="KW-0720">Serine protease</keyword>
<sequence length="477" mass="52804">MKLLNKLRIITALALITALLVPSAVIAEENEFTFEQMAEIFEKLSDYHVSGASESELSEAAAEAMLKVLEDPYTEYFTDEEWEAYKSSLEQNFVGIGVHLNEDEKGIFIEKVIENSPAEAAGLQAGDYFAEVEGESMEGVEINELVTKVKGPENTPVNITILRDQDLIDFELIRQQVQIPVIESDLYDGGIGYIQLTSFTDKAGELFEEELEMLQEQELNGLIIDLRNNPGGYLHAALEIAEQFIEDGALMYTRDKDGDTEAIEIEDGDSLSIPVVVLVNGRSASASEVLSGALQDYEIATIIGEQTFGKGSVQNLLPLSEGGVLKVTTYEYLTPDKHKVNEIGITPDIEVEQNSTAQLITALYEVGIKDLEITIEDQNTEVNGVSLNTSIDVVEQDEEIYVPSRILSAIIQAEIAWNAEERAVEMMTETTSAIFPVNSDGLLSIEGTTYIELTKFEEQFPLFDWEIQEGIITLDIN</sequence>
<dbReference type="EMBL" id="JAVAMP010000002">
    <property type="protein sequence ID" value="MDP5273968.1"/>
    <property type="molecule type" value="Genomic_DNA"/>
</dbReference>
<dbReference type="InterPro" id="IPR005151">
    <property type="entry name" value="Tail-specific_protease"/>
</dbReference>
<keyword evidence="5" id="KW-0732">Signal</keyword>
<evidence type="ECO:0000313" key="7">
    <source>
        <dbReference type="EMBL" id="MDP5273968.1"/>
    </source>
</evidence>
<comment type="caution">
    <text evidence="7">The sequence shown here is derived from an EMBL/GenBank/DDBJ whole genome shotgun (WGS) entry which is preliminary data.</text>
</comment>
<evidence type="ECO:0000313" key="8">
    <source>
        <dbReference type="Proteomes" id="UP001231941"/>
    </source>
</evidence>
<dbReference type="SUPFAM" id="SSF52096">
    <property type="entry name" value="ClpP/crotonase"/>
    <property type="match status" value="1"/>
</dbReference>
<dbReference type="InterPro" id="IPR004447">
    <property type="entry name" value="Peptidase_S41A"/>
</dbReference>
<evidence type="ECO:0000256" key="1">
    <source>
        <dbReference type="ARBA" id="ARBA00009179"/>
    </source>
</evidence>
<dbReference type="CDD" id="cd06782">
    <property type="entry name" value="cpPDZ_CPP-like"/>
    <property type="match status" value="1"/>
</dbReference>
<evidence type="ECO:0000256" key="2">
    <source>
        <dbReference type="ARBA" id="ARBA00022670"/>
    </source>
</evidence>
<keyword evidence="3" id="KW-0378">Hydrolase</keyword>
<evidence type="ECO:0000256" key="3">
    <source>
        <dbReference type="ARBA" id="ARBA00022801"/>
    </source>
</evidence>
<dbReference type="Gene3D" id="2.30.42.10">
    <property type="match status" value="1"/>
</dbReference>
<dbReference type="InterPro" id="IPR036034">
    <property type="entry name" value="PDZ_sf"/>
</dbReference>
<dbReference type="PANTHER" id="PTHR32060:SF30">
    <property type="entry name" value="CARBOXY-TERMINAL PROCESSING PROTEASE CTPA"/>
    <property type="match status" value="1"/>
</dbReference>
<proteinExistence type="inferred from homology"/>
<accession>A0ABT9IX79</accession>
<keyword evidence="2" id="KW-0645">Protease</keyword>
<name>A0ABT9IX79_9BACL</name>
<dbReference type="NCBIfam" id="TIGR00225">
    <property type="entry name" value="prc"/>
    <property type="match status" value="1"/>
</dbReference>
<dbReference type="Gene3D" id="3.90.226.10">
    <property type="entry name" value="2-enoyl-CoA Hydratase, Chain A, domain 1"/>
    <property type="match status" value="1"/>
</dbReference>
<reference evidence="7 8" key="1">
    <citation type="submission" date="2023-08" db="EMBL/GenBank/DDBJ databases">
        <authorList>
            <person name="Park J.-S."/>
        </authorList>
    </citation>
    <scope>NUCLEOTIDE SEQUENCE [LARGE SCALE GENOMIC DNA]</scope>
    <source>
        <strain evidence="7 8">2205SS18-9</strain>
    </source>
</reference>
<evidence type="ECO:0000256" key="4">
    <source>
        <dbReference type="ARBA" id="ARBA00022825"/>
    </source>
</evidence>
<dbReference type="InterPro" id="IPR001478">
    <property type="entry name" value="PDZ"/>
</dbReference>
<protein>
    <submittedName>
        <fullName evidence="7">S41 family peptidase</fullName>
    </submittedName>
</protein>
<dbReference type="Pfam" id="PF03572">
    <property type="entry name" value="Peptidase_S41"/>
    <property type="match status" value="1"/>
</dbReference>
<comment type="similarity">
    <text evidence="1">Belongs to the peptidase S41A family.</text>
</comment>
<dbReference type="Pfam" id="PF00595">
    <property type="entry name" value="PDZ"/>
    <property type="match status" value="1"/>
</dbReference>
<dbReference type="PANTHER" id="PTHR32060">
    <property type="entry name" value="TAIL-SPECIFIC PROTEASE"/>
    <property type="match status" value="1"/>
</dbReference>
<dbReference type="Proteomes" id="UP001231941">
    <property type="component" value="Unassembled WGS sequence"/>
</dbReference>
<gene>
    <name evidence="7" type="ORF">Q5Y73_07620</name>
</gene>
<keyword evidence="8" id="KW-1185">Reference proteome</keyword>
<dbReference type="InterPro" id="IPR029045">
    <property type="entry name" value="ClpP/crotonase-like_dom_sf"/>
</dbReference>
<dbReference type="Pfam" id="PF07833">
    <property type="entry name" value="Cu_amine_oxidN1"/>
    <property type="match status" value="1"/>
</dbReference>
<dbReference type="SMART" id="SM00228">
    <property type="entry name" value="PDZ"/>
    <property type="match status" value="1"/>
</dbReference>
<feature type="signal peptide" evidence="5">
    <location>
        <begin position="1"/>
        <end position="27"/>
    </location>
</feature>
<evidence type="ECO:0000256" key="5">
    <source>
        <dbReference type="SAM" id="SignalP"/>
    </source>
</evidence>
<dbReference type="PROSITE" id="PS50106">
    <property type="entry name" value="PDZ"/>
    <property type="match status" value="1"/>
</dbReference>
<dbReference type="CDD" id="cd07560">
    <property type="entry name" value="Peptidase_S41_CPP"/>
    <property type="match status" value="1"/>
</dbReference>
<dbReference type="Gene3D" id="3.30.750.44">
    <property type="match status" value="1"/>
</dbReference>
<dbReference type="SMART" id="SM00245">
    <property type="entry name" value="TSPc"/>
    <property type="match status" value="1"/>
</dbReference>
<dbReference type="SUPFAM" id="SSF50156">
    <property type="entry name" value="PDZ domain-like"/>
    <property type="match status" value="1"/>
</dbReference>
<feature type="domain" description="PDZ" evidence="6">
    <location>
        <begin position="86"/>
        <end position="150"/>
    </location>
</feature>
<dbReference type="InterPro" id="IPR012854">
    <property type="entry name" value="Cu_amine_oxidase-like_N"/>
</dbReference>